<dbReference type="AlphaFoldDB" id="D6PVM8"/>
<feature type="non-terminal residue" evidence="3">
    <location>
        <position position="1"/>
    </location>
</feature>
<feature type="non-terminal residue" evidence="3">
    <location>
        <position position="103"/>
    </location>
</feature>
<dbReference type="InterPro" id="IPR017887">
    <property type="entry name" value="TF_TCP_subgr"/>
</dbReference>
<evidence type="ECO:0000259" key="2">
    <source>
        <dbReference type="PROSITE" id="PS51369"/>
    </source>
</evidence>
<dbReference type="EMBL" id="GU982264">
    <property type="protein sequence ID" value="ADG62461.1"/>
    <property type="molecule type" value="Genomic_DNA"/>
</dbReference>
<feature type="compositionally biased region" description="Low complexity" evidence="1">
    <location>
        <begin position="40"/>
        <end position="49"/>
    </location>
</feature>
<feature type="compositionally biased region" description="Acidic residues" evidence="1">
    <location>
        <begin position="50"/>
        <end position="60"/>
    </location>
</feature>
<name>D6PVM8_9ROSI</name>
<feature type="domain" description="TCP" evidence="2">
    <location>
        <begin position="1"/>
        <end position="26"/>
    </location>
</feature>
<evidence type="ECO:0000256" key="1">
    <source>
        <dbReference type="SAM" id="MobiDB-lite"/>
    </source>
</evidence>
<gene>
    <name evidence="3" type="primary">CYC2-2</name>
</gene>
<dbReference type="Pfam" id="PF03634">
    <property type="entry name" value="TCP"/>
    <property type="match status" value="1"/>
</dbReference>
<protein>
    <submittedName>
        <fullName evidence="3">CYCLOIDEA-like protein</fullName>
    </submittedName>
</protein>
<dbReference type="PROSITE" id="PS51369">
    <property type="entry name" value="TCP"/>
    <property type="match status" value="1"/>
</dbReference>
<reference evidence="3" key="1">
    <citation type="journal article" date="2010" name="Proc. Natl. Acad. Sci. U.S.A.">
        <title>Floral symmetry genes and the origin and maintenance of zygomorphy in a plant-pollinator mutualism.</title>
        <authorList>
            <person name="Zhang W."/>
            <person name="Kramer E.M."/>
            <person name="Davis C.C."/>
        </authorList>
    </citation>
    <scope>NUCLEOTIDE SEQUENCE</scope>
</reference>
<feature type="region of interest" description="Disordered" evidence="1">
    <location>
        <begin position="28"/>
        <end position="66"/>
    </location>
</feature>
<proteinExistence type="predicted"/>
<accession>D6PVM8</accession>
<organism evidence="3">
    <name type="scientific">Oxalis herrerae</name>
    <dbReference type="NCBI Taxonomy" id="53800"/>
    <lineage>
        <taxon>Eukaryota</taxon>
        <taxon>Viridiplantae</taxon>
        <taxon>Streptophyta</taxon>
        <taxon>Embryophyta</taxon>
        <taxon>Tracheophyta</taxon>
        <taxon>Spermatophyta</taxon>
        <taxon>Magnoliopsida</taxon>
        <taxon>eudicotyledons</taxon>
        <taxon>Gunneridae</taxon>
        <taxon>Pentapetalae</taxon>
        <taxon>rosids</taxon>
        <taxon>fabids</taxon>
        <taxon>Oxalidales</taxon>
        <taxon>Oxalidaceae</taxon>
        <taxon>Oxalis</taxon>
    </lineage>
</organism>
<sequence>DMLGFDKASKTLEWLLAKSRKAIKELSKMKGRGGGGDAKSLSSPSNLSSEFEEMADEEGTTVDSEKSFVNSKNINNKSLLMLSVYNNTEKEAKVKKLAFGNKD</sequence>
<evidence type="ECO:0000313" key="3">
    <source>
        <dbReference type="EMBL" id="ADG62461.1"/>
    </source>
</evidence>